<protein>
    <submittedName>
        <fullName evidence="1">Uncharacterized protein</fullName>
    </submittedName>
</protein>
<organism evidence="1 2">
    <name type="scientific">Actinomadura rubteroloni</name>
    <dbReference type="NCBI Taxonomy" id="1926885"/>
    <lineage>
        <taxon>Bacteria</taxon>
        <taxon>Bacillati</taxon>
        <taxon>Actinomycetota</taxon>
        <taxon>Actinomycetes</taxon>
        <taxon>Streptosporangiales</taxon>
        <taxon>Thermomonosporaceae</taxon>
        <taxon>Actinomadura</taxon>
    </lineage>
</organism>
<evidence type="ECO:0000313" key="2">
    <source>
        <dbReference type="Proteomes" id="UP000242367"/>
    </source>
</evidence>
<evidence type="ECO:0000313" key="1">
    <source>
        <dbReference type="EMBL" id="POM26873.1"/>
    </source>
</evidence>
<comment type="caution">
    <text evidence="1">The sequence shown here is derived from an EMBL/GenBank/DDBJ whole genome shotgun (WGS) entry which is preliminary data.</text>
</comment>
<gene>
    <name evidence="1" type="ORF">BTM25_12810</name>
</gene>
<dbReference type="Proteomes" id="UP000242367">
    <property type="component" value="Unassembled WGS sequence"/>
</dbReference>
<reference evidence="1 2" key="1">
    <citation type="journal article" date="2017" name="Chemistry">
        <title>Isolation, Biosynthesis and Chemical Modifications of Rubterolones A-F: Rare Tropolone Alkaloids from Actinomadura sp. 5-2.</title>
        <authorList>
            <person name="Guo H."/>
            <person name="Benndorf R."/>
            <person name="Leichnitz D."/>
            <person name="Klassen J.L."/>
            <person name="Vollmers J."/>
            <person name="Gorls H."/>
            <person name="Steinacker M."/>
            <person name="Weigel C."/>
            <person name="Dahse H.M."/>
            <person name="Kaster A.K."/>
            <person name="de Beer Z.W."/>
            <person name="Poulsen M."/>
            <person name="Beemelmanns C."/>
        </authorList>
    </citation>
    <scope>NUCLEOTIDE SEQUENCE [LARGE SCALE GENOMIC DNA]</scope>
    <source>
        <strain evidence="1 2">5-2</strain>
    </source>
</reference>
<name>A0A2P4UPB3_9ACTN</name>
<dbReference type="AlphaFoldDB" id="A0A2P4UPB3"/>
<keyword evidence="2" id="KW-1185">Reference proteome</keyword>
<proteinExistence type="predicted"/>
<sequence length="127" mass="13655">MDGAAGEEGVVNPCTVTTGFFLLRGCGRPAVAGCARCGRGLCQGHAAQNGGICPECSAPATEDFYHPYWTDGYRRRYYTESASAYNDPYWYSTFDTYDRGAFDQGGDWASGGGDFDGDFDGSDFVDS</sequence>
<dbReference type="EMBL" id="MTBP01000001">
    <property type="protein sequence ID" value="POM26873.1"/>
    <property type="molecule type" value="Genomic_DNA"/>
</dbReference>
<accession>A0A2P4UPB3</accession>